<organism evidence="1 2">
    <name type="scientific">Streptomyces nanshensis</name>
    <dbReference type="NCBI Taxonomy" id="518642"/>
    <lineage>
        <taxon>Bacteria</taxon>
        <taxon>Bacillati</taxon>
        <taxon>Actinomycetota</taxon>
        <taxon>Actinomycetes</taxon>
        <taxon>Kitasatosporales</taxon>
        <taxon>Streptomycetaceae</taxon>
        <taxon>Streptomyces</taxon>
    </lineage>
</organism>
<gene>
    <name evidence="1" type="ORF">AN218_22735</name>
</gene>
<name>A0A1E7KZC2_9ACTN</name>
<evidence type="ECO:0000313" key="1">
    <source>
        <dbReference type="EMBL" id="OEV09272.1"/>
    </source>
</evidence>
<keyword evidence="2" id="KW-1185">Reference proteome</keyword>
<evidence type="ECO:0000313" key="2">
    <source>
        <dbReference type="Proteomes" id="UP000176005"/>
    </source>
</evidence>
<dbReference type="EMBL" id="LJGW01000377">
    <property type="protein sequence ID" value="OEV09272.1"/>
    <property type="molecule type" value="Genomic_DNA"/>
</dbReference>
<dbReference type="RefSeq" id="WP_070018755.1">
    <property type="nucleotide sequence ID" value="NZ_LJGW01000377.1"/>
</dbReference>
<dbReference type="AlphaFoldDB" id="A0A1E7KZC2"/>
<dbReference type="Proteomes" id="UP000176005">
    <property type="component" value="Unassembled WGS sequence"/>
</dbReference>
<dbReference type="PATRIC" id="fig|518642.10.peg.4792"/>
<protein>
    <submittedName>
        <fullName evidence="1">Uncharacterized protein</fullName>
    </submittedName>
</protein>
<comment type="caution">
    <text evidence="1">The sequence shown here is derived from an EMBL/GenBank/DDBJ whole genome shotgun (WGS) entry which is preliminary data.</text>
</comment>
<sequence>MTDTTATDPLDLYRQLADLQRESDRMRVAAARRSAYEDACRRHADLNTAAAQGSYHDDHEAVREELAEYEGREPASVDPLDVLAYHRRKVEVFRGLHEAGVPVEEALAEAEAQLADAQLAAPTEIRGEPTRDR</sequence>
<accession>A0A1E7KZC2</accession>
<proteinExistence type="predicted"/>
<reference evidence="1 2" key="1">
    <citation type="journal article" date="2016" name="Front. Microbiol.">
        <title>Comparative Genomics Analysis of Streptomyces Species Reveals Their Adaptation to the Marine Environment and Their Diversity at the Genomic Level.</title>
        <authorList>
            <person name="Tian X."/>
            <person name="Zhang Z."/>
            <person name="Yang T."/>
            <person name="Chen M."/>
            <person name="Li J."/>
            <person name="Chen F."/>
            <person name="Yang J."/>
            <person name="Li W."/>
            <person name="Zhang B."/>
            <person name="Zhang Z."/>
            <person name="Wu J."/>
            <person name="Zhang C."/>
            <person name="Long L."/>
            <person name="Xiao J."/>
        </authorList>
    </citation>
    <scope>NUCLEOTIDE SEQUENCE [LARGE SCALE GENOMIC DNA]</scope>
    <source>
        <strain evidence="1 2">SCSIO 10429</strain>
    </source>
</reference>